<sequence>MSLVEVVMIIDPQARVVDLDYPVRTSGNVEGNVASLSSFDSWGLLQEAGGRGSRAPV</sequence>
<dbReference type="AlphaFoldDB" id="A0A834WSU4"/>
<protein>
    <submittedName>
        <fullName evidence="1">Uncharacterized protein</fullName>
    </submittedName>
</protein>
<reference evidence="1" key="1">
    <citation type="submission" date="2020-09" db="EMBL/GenBank/DDBJ databases">
        <title>Genome-Enabled Discovery of Anthraquinone Biosynthesis in Senna tora.</title>
        <authorList>
            <person name="Kang S.-H."/>
            <person name="Pandey R.P."/>
            <person name="Lee C.-M."/>
            <person name="Sim J.-S."/>
            <person name="Jeong J.-T."/>
            <person name="Choi B.-S."/>
            <person name="Jung M."/>
            <person name="Ginzburg D."/>
            <person name="Zhao K."/>
            <person name="Won S.Y."/>
            <person name="Oh T.-J."/>
            <person name="Yu Y."/>
            <person name="Kim N.-H."/>
            <person name="Lee O.R."/>
            <person name="Lee T.-H."/>
            <person name="Bashyal P."/>
            <person name="Kim T.-S."/>
            <person name="Lee W.-H."/>
            <person name="Kawkins C."/>
            <person name="Kim C.-K."/>
            <person name="Kim J.S."/>
            <person name="Ahn B.O."/>
            <person name="Rhee S.Y."/>
            <person name="Sohng J.K."/>
        </authorList>
    </citation>
    <scope>NUCLEOTIDE SEQUENCE</scope>
    <source>
        <tissue evidence="1">Leaf</tissue>
    </source>
</reference>
<dbReference type="EMBL" id="JAAIUW010000005">
    <property type="protein sequence ID" value="KAF7831484.1"/>
    <property type="molecule type" value="Genomic_DNA"/>
</dbReference>
<organism evidence="1 2">
    <name type="scientific">Senna tora</name>
    <dbReference type="NCBI Taxonomy" id="362788"/>
    <lineage>
        <taxon>Eukaryota</taxon>
        <taxon>Viridiplantae</taxon>
        <taxon>Streptophyta</taxon>
        <taxon>Embryophyta</taxon>
        <taxon>Tracheophyta</taxon>
        <taxon>Spermatophyta</taxon>
        <taxon>Magnoliopsida</taxon>
        <taxon>eudicotyledons</taxon>
        <taxon>Gunneridae</taxon>
        <taxon>Pentapetalae</taxon>
        <taxon>rosids</taxon>
        <taxon>fabids</taxon>
        <taxon>Fabales</taxon>
        <taxon>Fabaceae</taxon>
        <taxon>Caesalpinioideae</taxon>
        <taxon>Cassia clade</taxon>
        <taxon>Senna</taxon>
    </lineage>
</organism>
<dbReference type="Proteomes" id="UP000634136">
    <property type="component" value="Unassembled WGS sequence"/>
</dbReference>
<comment type="caution">
    <text evidence="1">The sequence shown here is derived from an EMBL/GenBank/DDBJ whole genome shotgun (WGS) entry which is preliminary data.</text>
</comment>
<accession>A0A834WSU4</accession>
<proteinExistence type="predicted"/>
<evidence type="ECO:0000313" key="2">
    <source>
        <dbReference type="Proteomes" id="UP000634136"/>
    </source>
</evidence>
<keyword evidence="2" id="KW-1185">Reference proteome</keyword>
<gene>
    <name evidence="1" type="ORF">G2W53_013817</name>
</gene>
<evidence type="ECO:0000313" key="1">
    <source>
        <dbReference type="EMBL" id="KAF7831484.1"/>
    </source>
</evidence>
<name>A0A834WSU4_9FABA</name>